<keyword evidence="5" id="KW-0408">Iron</keyword>
<keyword evidence="11" id="KW-1185">Reference proteome</keyword>
<dbReference type="InterPro" id="IPR006657">
    <property type="entry name" value="MoPterin_dinucl-bd_dom"/>
</dbReference>
<feature type="domain" description="Molybdopterin dinucleotide-binding" evidence="9">
    <location>
        <begin position="722"/>
        <end position="823"/>
    </location>
</feature>
<evidence type="ECO:0000256" key="3">
    <source>
        <dbReference type="ARBA" id="ARBA00022729"/>
    </source>
</evidence>
<dbReference type="InterPro" id="IPR009010">
    <property type="entry name" value="Asp_de-COase-like_dom_sf"/>
</dbReference>
<evidence type="ECO:0000313" key="11">
    <source>
        <dbReference type="Proteomes" id="UP001343724"/>
    </source>
</evidence>
<comment type="caution">
    <text evidence="10">The sequence shown here is derived from an EMBL/GenBank/DDBJ whole genome shotgun (WGS) entry which is preliminary data.</text>
</comment>
<evidence type="ECO:0000256" key="1">
    <source>
        <dbReference type="ARBA" id="ARBA00010312"/>
    </source>
</evidence>
<reference evidence="10 11" key="1">
    <citation type="submission" date="2024-01" db="EMBL/GenBank/DDBJ databases">
        <title>novel species in genus Adlercreutzia.</title>
        <authorList>
            <person name="Liu X."/>
        </authorList>
    </citation>
    <scope>NUCLEOTIDE SEQUENCE [LARGE SCALE GENOMIC DNA]</scope>
    <source>
        <strain evidence="10 11">R22</strain>
    </source>
</reference>
<dbReference type="PANTHER" id="PTHR43742:SF6">
    <property type="entry name" value="OXIDOREDUCTASE YYAE-RELATED"/>
    <property type="match status" value="1"/>
</dbReference>
<dbReference type="InterPro" id="IPR050612">
    <property type="entry name" value="Prok_Mopterin_Oxidored"/>
</dbReference>
<accession>A0ABU6IYK9</accession>
<sequence length="832" mass="91993">MSNAKTLSRRGFLKTSAVAGAAAFSAASLAGCAQGQSEELAQTGDSEAAGVEETHHVCCQWATCHNCLVETVVRDGKCVSVRTWAENPWMERPCARGRVWIQRAYNDTRLKYPMRRVGERGSGEWERISWDEAIETIAAEIKKATEAYGPQSIIMPLGAGGMGRVHGTENGNLCNRLQNILGWTGLNPTADDGEAYGQQKVWGDFLYHKPMGMPPGCDTNKVNMVWGYNIGVTMPNTALTLLSEQAMGTKLVVIDPNYTWIASRADLWVPLRPGTDTALMMAMMHVIIEEGLQDTDFLLTQSVAPVLIRQDNLRYLRLSDVTGEERPASDDENVTGGMWFDDPKVMGMANPGYLEDVDPCLVWAEATDEAGSLYEVATPALTGSFTVSGIACRTAFDMLAERVAEFTPEYASEICEVPAETIVELAHLACEKACTYYSTQTGIAYYNMDQTGMATATLKTLTGNVGVQIGDDYWNHVAEEYLAPTGQKSKWVPLTNIYQIIESGMWQGEPLQPKVLFLNGAGSTVGGGADLNRTKRDFLDKMDFIFATDIVMNEGPSYADIVLPASTALEKSDYLPTTNFALRYTDKSIEPLYETKPDGDIIRLLAEALGVGEYFNYTDDEFIDMSLNCEPYLSEGITSARLKSEFLVPIMATYTLAPEKCVLMTKTRRAEFYVDYPAPRFKSGEDYDFDQSHLVRYIEPKHAGKDSPDRDKFPFVVSGEKLQEAYHTQLQNVGWMLETMPEPIVKANPLDMEALSLEDGSYVEVYNNFGHAVAKLVYSEGIRPGMLSCPVGWSSSAFKAGNWVELISSDYDTQTQQVLYQDVAAAIRPWAE</sequence>
<keyword evidence="2" id="KW-0479">Metal-binding</keyword>
<feature type="chain" id="PRO_5046669060" evidence="7">
    <location>
        <begin position="31"/>
        <end position="832"/>
    </location>
</feature>
<evidence type="ECO:0000256" key="4">
    <source>
        <dbReference type="ARBA" id="ARBA00023002"/>
    </source>
</evidence>
<dbReference type="RefSeq" id="WP_326454575.1">
    <property type="nucleotide sequence ID" value="NZ_JAYMFH010000005.1"/>
</dbReference>
<evidence type="ECO:0000256" key="6">
    <source>
        <dbReference type="ARBA" id="ARBA00023014"/>
    </source>
</evidence>
<feature type="domain" description="Molybdopterin oxidoreductase" evidence="8">
    <location>
        <begin position="109"/>
        <end position="607"/>
    </location>
</feature>
<dbReference type="NCBIfam" id="TIGR01409">
    <property type="entry name" value="TAT_signal_seq"/>
    <property type="match status" value="1"/>
</dbReference>
<dbReference type="InterPro" id="IPR019546">
    <property type="entry name" value="TAT_signal_bac_arc"/>
</dbReference>
<dbReference type="InterPro" id="IPR006311">
    <property type="entry name" value="TAT_signal"/>
</dbReference>
<evidence type="ECO:0000256" key="5">
    <source>
        <dbReference type="ARBA" id="ARBA00023004"/>
    </source>
</evidence>
<proteinExistence type="inferred from homology"/>
<dbReference type="Gene3D" id="3.30.2070.10">
    <property type="entry name" value="Formate dehydrogenase/DMSO reductase"/>
    <property type="match status" value="1"/>
</dbReference>
<evidence type="ECO:0000256" key="2">
    <source>
        <dbReference type="ARBA" id="ARBA00022723"/>
    </source>
</evidence>
<dbReference type="PANTHER" id="PTHR43742">
    <property type="entry name" value="TRIMETHYLAMINE-N-OXIDE REDUCTASE"/>
    <property type="match status" value="1"/>
</dbReference>
<dbReference type="SUPFAM" id="SSF53706">
    <property type="entry name" value="Formate dehydrogenase/DMSO reductase, domains 1-3"/>
    <property type="match status" value="1"/>
</dbReference>
<dbReference type="PROSITE" id="PS51318">
    <property type="entry name" value="TAT"/>
    <property type="match status" value="1"/>
</dbReference>
<comment type="similarity">
    <text evidence="1">Belongs to the prokaryotic molybdopterin-containing oxidoreductase family.</text>
</comment>
<name>A0ABU6IYK9_9ACTN</name>
<dbReference type="SUPFAM" id="SSF50692">
    <property type="entry name" value="ADC-like"/>
    <property type="match status" value="1"/>
</dbReference>
<evidence type="ECO:0000256" key="7">
    <source>
        <dbReference type="SAM" id="SignalP"/>
    </source>
</evidence>
<dbReference type="Gene3D" id="2.40.40.20">
    <property type="match status" value="1"/>
</dbReference>
<evidence type="ECO:0000313" key="10">
    <source>
        <dbReference type="EMBL" id="MEC4294766.1"/>
    </source>
</evidence>
<dbReference type="Pfam" id="PF01568">
    <property type="entry name" value="Molydop_binding"/>
    <property type="match status" value="1"/>
</dbReference>
<dbReference type="Proteomes" id="UP001343724">
    <property type="component" value="Unassembled WGS sequence"/>
</dbReference>
<feature type="signal peptide" evidence="7">
    <location>
        <begin position="1"/>
        <end position="30"/>
    </location>
</feature>
<evidence type="ECO:0000259" key="8">
    <source>
        <dbReference type="Pfam" id="PF00384"/>
    </source>
</evidence>
<dbReference type="Pfam" id="PF00384">
    <property type="entry name" value="Molybdopterin"/>
    <property type="match status" value="1"/>
</dbReference>
<keyword evidence="6" id="KW-0411">Iron-sulfur</keyword>
<dbReference type="Gene3D" id="3.40.228.10">
    <property type="entry name" value="Dimethylsulfoxide Reductase, domain 2"/>
    <property type="match status" value="2"/>
</dbReference>
<organism evidence="10 11">
    <name type="scientific">Adlercreutzia shanghongiae</name>
    <dbReference type="NCBI Taxonomy" id="3111773"/>
    <lineage>
        <taxon>Bacteria</taxon>
        <taxon>Bacillati</taxon>
        <taxon>Actinomycetota</taxon>
        <taxon>Coriobacteriia</taxon>
        <taxon>Eggerthellales</taxon>
        <taxon>Eggerthellaceae</taxon>
        <taxon>Adlercreutzia</taxon>
    </lineage>
</organism>
<evidence type="ECO:0000259" key="9">
    <source>
        <dbReference type="Pfam" id="PF01568"/>
    </source>
</evidence>
<keyword evidence="4" id="KW-0560">Oxidoreductase</keyword>
<keyword evidence="3 7" id="KW-0732">Signal</keyword>
<dbReference type="InterPro" id="IPR006656">
    <property type="entry name" value="Mopterin_OxRdtase"/>
</dbReference>
<dbReference type="Gene3D" id="3.40.50.740">
    <property type="match status" value="2"/>
</dbReference>
<protein>
    <submittedName>
        <fullName evidence="10">Molybdopterin-dependent oxidoreductase</fullName>
    </submittedName>
</protein>
<gene>
    <name evidence="10" type="ORF">VJ920_05555</name>
</gene>
<dbReference type="PROSITE" id="PS51257">
    <property type="entry name" value="PROKAR_LIPOPROTEIN"/>
    <property type="match status" value="1"/>
</dbReference>
<dbReference type="EMBL" id="JAYMFH010000005">
    <property type="protein sequence ID" value="MEC4294766.1"/>
    <property type="molecule type" value="Genomic_DNA"/>
</dbReference>